<reference evidence="1 2" key="1">
    <citation type="submission" date="2017-11" db="EMBL/GenBank/DDBJ databases">
        <title>De-novo sequencing of pomegranate (Punica granatum L.) genome.</title>
        <authorList>
            <person name="Akparov Z."/>
            <person name="Amiraslanov A."/>
            <person name="Hajiyeva S."/>
            <person name="Abbasov M."/>
            <person name="Kaur K."/>
            <person name="Hamwieh A."/>
            <person name="Solovyev V."/>
            <person name="Salamov A."/>
            <person name="Braich B."/>
            <person name="Kosarev P."/>
            <person name="Mahmoud A."/>
            <person name="Hajiyev E."/>
            <person name="Babayeva S."/>
            <person name="Izzatullayeva V."/>
            <person name="Mammadov A."/>
            <person name="Mammadov A."/>
            <person name="Sharifova S."/>
            <person name="Ojaghi J."/>
            <person name="Eynullazada K."/>
            <person name="Bayramov B."/>
            <person name="Abdulazimova A."/>
            <person name="Shahmuradov I."/>
        </authorList>
    </citation>
    <scope>NUCLEOTIDE SEQUENCE [LARGE SCALE GENOMIC DNA]</scope>
    <source>
        <strain evidence="2">cv. AG2017</strain>
        <tissue evidence="1">Leaf</tissue>
    </source>
</reference>
<evidence type="ECO:0000313" key="2">
    <source>
        <dbReference type="Proteomes" id="UP000233551"/>
    </source>
</evidence>
<keyword evidence="2" id="KW-1185">Reference proteome</keyword>
<gene>
    <name evidence="1" type="ORF">CRG98_046193</name>
</gene>
<dbReference type="AlphaFoldDB" id="A0A2I0HNY0"/>
<protein>
    <submittedName>
        <fullName evidence="1">Uncharacterized protein</fullName>
    </submittedName>
</protein>
<proteinExistence type="predicted"/>
<accession>A0A2I0HNY0</accession>
<sequence length="76" mass="8534">MREHTYQDCAPSTPLSPGVCFYHKAPVLGRSPPTCRALAARLTCKGRGWGWGARDWLARPREELRGCTWQHLKAAV</sequence>
<dbReference type="EMBL" id="PGOL01006633">
    <property type="protein sequence ID" value="PKI33408.1"/>
    <property type="molecule type" value="Genomic_DNA"/>
</dbReference>
<organism evidence="1 2">
    <name type="scientific">Punica granatum</name>
    <name type="common">Pomegranate</name>
    <dbReference type="NCBI Taxonomy" id="22663"/>
    <lineage>
        <taxon>Eukaryota</taxon>
        <taxon>Viridiplantae</taxon>
        <taxon>Streptophyta</taxon>
        <taxon>Embryophyta</taxon>
        <taxon>Tracheophyta</taxon>
        <taxon>Spermatophyta</taxon>
        <taxon>Magnoliopsida</taxon>
        <taxon>eudicotyledons</taxon>
        <taxon>Gunneridae</taxon>
        <taxon>Pentapetalae</taxon>
        <taxon>rosids</taxon>
        <taxon>malvids</taxon>
        <taxon>Myrtales</taxon>
        <taxon>Lythraceae</taxon>
        <taxon>Punica</taxon>
    </lineage>
</organism>
<comment type="caution">
    <text evidence="1">The sequence shown here is derived from an EMBL/GenBank/DDBJ whole genome shotgun (WGS) entry which is preliminary data.</text>
</comment>
<dbReference type="Proteomes" id="UP000233551">
    <property type="component" value="Unassembled WGS sequence"/>
</dbReference>
<name>A0A2I0HNY0_PUNGR</name>
<evidence type="ECO:0000313" key="1">
    <source>
        <dbReference type="EMBL" id="PKI33408.1"/>
    </source>
</evidence>